<gene>
    <name evidence="2" type="ORF">GWK47_036496</name>
</gene>
<comment type="caution">
    <text evidence="2">The sequence shown here is derived from an EMBL/GenBank/DDBJ whole genome shotgun (WGS) entry which is preliminary data.</text>
</comment>
<protein>
    <submittedName>
        <fullName evidence="2">Uncharacterized protein</fullName>
    </submittedName>
</protein>
<evidence type="ECO:0000313" key="3">
    <source>
        <dbReference type="Proteomes" id="UP000770661"/>
    </source>
</evidence>
<dbReference type="EMBL" id="JACEEZ010004377">
    <property type="protein sequence ID" value="KAG0726466.1"/>
    <property type="molecule type" value="Genomic_DNA"/>
</dbReference>
<proteinExistence type="predicted"/>
<evidence type="ECO:0000313" key="2">
    <source>
        <dbReference type="EMBL" id="KAG0726466.1"/>
    </source>
</evidence>
<evidence type="ECO:0000256" key="1">
    <source>
        <dbReference type="SAM" id="MobiDB-lite"/>
    </source>
</evidence>
<dbReference type="Proteomes" id="UP000770661">
    <property type="component" value="Unassembled WGS sequence"/>
</dbReference>
<sequence length="181" mass="20240">METTRFIVKNKAVKNFPQTPTTPEKVAGVWEKARTPTQKKSRFCGEDPPADASWQNLDRSKKRSAEVDVENRRSFSLALMALFDIGHADAFDLITVDEDRHSCWASGPDGPRGIMQRTHRAWVQATKKRTVVTTDGTRTSFRAQNIRSIGLFPQASPHADHDALVPDHDLTLDLTMTPSPS</sequence>
<keyword evidence="3" id="KW-1185">Reference proteome</keyword>
<organism evidence="2 3">
    <name type="scientific">Chionoecetes opilio</name>
    <name type="common">Atlantic snow crab</name>
    <name type="synonym">Cancer opilio</name>
    <dbReference type="NCBI Taxonomy" id="41210"/>
    <lineage>
        <taxon>Eukaryota</taxon>
        <taxon>Metazoa</taxon>
        <taxon>Ecdysozoa</taxon>
        <taxon>Arthropoda</taxon>
        <taxon>Crustacea</taxon>
        <taxon>Multicrustacea</taxon>
        <taxon>Malacostraca</taxon>
        <taxon>Eumalacostraca</taxon>
        <taxon>Eucarida</taxon>
        <taxon>Decapoda</taxon>
        <taxon>Pleocyemata</taxon>
        <taxon>Brachyura</taxon>
        <taxon>Eubrachyura</taxon>
        <taxon>Majoidea</taxon>
        <taxon>Majidae</taxon>
        <taxon>Chionoecetes</taxon>
    </lineage>
</organism>
<reference evidence="2" key="1">
    <citation type="submission" date="2020-07" db="EMBL/GenBank/DDBJ databases">
        <title>The High-quality genome of the commercially important snow crab, Chionoecetes opilio.</title>
        <authorList>
            <person name="Jeong J.-H."/>
            <person name="Ryu S."/>
        </authorList>
    </citation>
    <scope>NUCLEOTIDE SEQUENCE</scope>
    <source>
        <strain evidence="2">MADBK_172401_WGS</strain>
        <tissue evidence="2">Digestive gland</tissue>
    </source>
</reference>
<feature type="region of interest" description="Disordered" evidence="1">
    <location>
        <begin position="33"/>
        <end position="62"/>
    </location>
</feature>
<name>A0A8J5CZN7_CHIOP</name>
<accession>A0A8J5CZN7</accession>
<dbReference type="AlphaFoldDB" id="A0A8J5CZN7"/>